<keyword evidence="3" id="KW-1185">Reference proteome</keyword>
<accession>A0A2D3VCY7</accession>
<dbReference type="EMBL" id="FJUY01000009">
    <property type="protein sequence ID" value="CZT20634.1"/>
    <property type="molecule type" value="Genomic_DNA"/>
</dbReference>
<reference evidence="2 3" key="1">
    <citation type="submission" date="2016-03" db="EMBL/GenBank/DDBJ databases">
        <authorList>
            <person name="Ploux O."/>
        </authorList>
    </citation>
    <scope>NUCLEOTIDE SEQUENCE [LARGE SCALE GENOMIC DNA]</scope>
    <source>
        <strain evidence="2 3">URUG2</strain>
    </source>
</reference>
<dbReference type="RefSeq" id="XP_023627523.1">
    <property type="nucleotide sequence ID" value="XM_023771755.1"/>
</dbReference>
<gene>
    <name evidence="2" type="ORF">RCC_06492</name>
</gene>
<organism evidence="2 3">
    <name type="scientific">Ramularia collo-cygni</name>
    <dbReference type="NCBI Taxonomy" id="112498"/>
    <lineage>
        <taxon>Eukaryota</taxon>
        <taxon>Fungi</taxon>
        <taxon>Dikarya</taxon>
        <taxon>Ascomycota</taxon>
        <taxon>Pezizomycotina</taxon>
        <taxon>Dothideomycetes</taxon>
        <taxon>Dothideomycetidae</taxon>
        <taxon>Mycosphaerellales</taxon>
        <taxon>Mycosphaerellaceae</taxon>
        <taxon>Ramularia</taxon>
    </lineage>
</organism>
<proteinExistence type="predicted"/>
<dbReference type="GeneID" id="35601629"/>
<evidence type="ECO:0000256" key="1">
    <source>
        <dbReference type="SAM" id="MobiDB-lite"/>
    </source>
</evidence>
<dbReference type="Proteomes" id="UP000225277">
    <property type="component" value="Unassembled WGS sequence"/>
</dbReference>
<dbReference type="AlphaFoldDB" id="A0A2D3VCY7"/>
<feature type="region of interest" description="Disordered" evidence="1">
    <location>
        <begin position="29"/>
        <end position="52"/>
    </location>
</feature>
<sequence>MAMSERWQVQVLAIAKRIESVSHRPHLTSHKFANLDGGDRTSFTNESRHGRTCPSVHSDVELECIAKMAQDGAVVYCLASTK</sequence>
<evidence type="ECO:0000313" key="3">
    <source>
        <dbReference type="Proteomes" id="UP000225277"/>
    </source>
</evidence>
<evidence type="ECO:0000313" key="2">
    <source>
        <dbReference type="EMBL" id="CZT20634.1"/>
    </source>
</evidence>
<protein>
    <submittedName>
        <fullName evidence="2">Uncharacterized protein</fullName>
    </submittedName>
</protein>
<name>A0A2D3VCY7_9PEZI</name>